<reference evidence="1 2" key="3">
    <citation type="submission" date="2019-11" db="EMBL/GenBank/DDBJ databases">
        <title>A de novo genome assembly of a pear dwarfing rootstock.</title>
        <authorList>
            <person name="Wang F."/>
            <person name="Wang J."/>
            <person name="Li S."/>
            <person name="Zhang Y."/>
            <person name="Fang M."/>
            <person name="Ma L."/>
            <person name="Zhao Y."/>
            <person name="Jiang S."/>
        </authorList>
    </citation>
    <scope>NUCLEOTIDE SEQUENCE [LARGE SCALE GENOMIC DNA]</scope>
    <source>
        <strain evidence="1">S2</strain>
        <tissue evidence="1">Leaf</tissue>
    </source>
</reference>
<comment type="caution">
    <text evidence="1">The sequence shown here is derived from an EMBL/GenBank/DDBJ whole genome shotgun (WGS) entry which is preliminary data.</text>
</comment>
<gene>
    <name evidence="1" type="ORF">D8674_001355</name>
</gene>
<dbReference type="EMBL" id="SMOL01000768">
    <property type="protein sequence ID" value="KAB2598435.1"/>
    <property type="molecule type" value="Genomic_DNA"/>
</dbReference>
<proteinExistence type="predicted"/>
<evidence type="ECO:0000313" key="1">
    <source>
        <dbReference type="EMBL" id="KAB2598435.1"/>
    </source>
</evidence>
<name>A0A5N5F603_9ROSA</name>
<dbReference type="Proteomes" id="UP000327157">
    <property type="component" value="Chromosome 1"/>
</dbReference>
<reference evidence="1 2" key="1">
    <citation type="submission" date="2019-09" db="EMBL/GenBank/DDBJ databases">
        <authorList>
            <person name="Ou C."/>
        </authorList>
    </citation>
    <scope>NUCLEOTIDE SEQUENCE [LARGE SCALE GENOMIC DNA]</scope>
    <source>
        <strain evidence="1">S2</strain>
        <tissue evidence="1">Leaf</tissue>
    </source>
</reference>
<protein>
    <submittedName>
        <fullName evidence="1">Uncharacterized protein</fullName>
    </submittedName>
</protein>
<sequence>MREIRSIHGDRELGHLKKWRLGFQFQETVVFNFGAFMCNLGTTLCSRYIKGDVTLRFLGLLCEAFEALCAQVMV</sequence>
<evidence type="ECO:0000313" key="2">
    <source>
        <dbReference type="Proteomes" id="UP000327157"/>
    </source>
</evidence>
<keyword evidence="2" id="KW-1185">Reference proteome</keyword>
<reference evidence="2" key="2">
    <citation type="submission" date="2019-10" db="EMBL/GenBank/DDBJ databases">
        <title>A de novo genome assembly of a pear dwarfing rootstock.</title>
        <authorList>
            <person name="Wang F."/>
            <person name="Wang J."/>
            <person name="Li S."/>
            <person name="Zhang Y."/>
            <person name="Fang M."/>
            <person name="Ma L."/>
            <person name="Zhao Y."/>
            <person name="Jiang S."/>
        </authorList>
    </citation>
    <scope>NUCLEOTIDE SEQUENCE [LARGE SCALE GENOMIC DNA]</scope>
</reference>
<dbReference type="AlphaFoldDB" id="A0A5N5F603"/>
<organism evidence="1 2">
    <name type="scientific">Pyrus ussuriensis x Pyrus communis</name>
    <dbReference type="NCBI Taxonomy" id="2448454"/>
    <lineage>
        <taxon>Eukaryota</taxon>
        <taxon>Viridiplantae</taxon>
        <taxon>Streptophyta</taxon>
        <taxon>Embryophyta</taxon>
        <taxon>Tracheophyta</taxon>
        <taxon>Spermatophyta</taxon>
        <taxon>Magnoliopsida</taxon>
        <taxon>eudicotyledons</taxon>
        <taxon>Gunneridae</taxon>
        <taxon>Pentapetalae</taxon>
        <taxon>rosids</taxon>
        <taxon>fabids</taxon>
        <taxon>Rosales</taxon>
        <taxon>Rosaceae</taxon>
        <taxon>Amygdaloideae</taxon>
        <taxon>Maleae</taxon>
        <taxon>Pyrus</taxon>
    </lineage>
</organism>
<accession>A0A5N5F603</accession>